<keyword evidence="2" id="KW-1185">Reference proteome</keyword>
<proteinExistence type="predicted"/>
<dbReference type="Gene3D" id="3.40.50.1010">
    <property type="entry name" value="5'-nuclease"/>
    <property type="match status" value="1"/>
</dbReference>
<comment type="caution">
    <text evidence="1">The sequence shown here is derived from an EMBL/GenBank/DDBJ whole genome shotgun (WGS) entry which is preliminary data.</text>
</comment>
<organism evidence="1 2">
    <name type="scientific">Hymenobacter negativus</name>
    <dbReference type="NCBI Taxonomy" id="2795026"/>
    <lineage>
        <taxon>Bacteria</taxon>
        <taxon>Pseudomonadati</taxon>
        <taxon>Bacteroidota</taxon>
        <taxon>Cytophagia</taxon>
        <taxon>Cytophagales</taxon>
        <taxon>Hymenobacteraceae</taxon>
        <taxon>Hymenobacter</taxon>
    </lineage>
</organism>
<reference evidence="1 2" key="1">
    <citation type="submission" date="2020-12" db="EMBL/GenBank/DDBJ databases">
        <title>Hymenobacter sp.</title>
        <authorList>
            <person name="Kim M.K."/>
        </authorList>
    </citation>
    <scope>NUCLEOTIDE SEQUENCE [LARGE SCALE GENOMIC DNA]</scope>
    <source>
        <strain evidence="1 2">BT442</strain>
    </source>
</reference>
<evidence type="ECO:0000313" key="1">
    <source>
        <dbReference type="EMBL" id="MBH8560436.1"/>
    </source>
</evidence>
<dbReference type="Proteomes" id="UP000625631">
    <property type="component" value="Unassembled WGS sequence"/>
</dbReference>
<name>A0ABS0QCL7_9BACT</name>
<dbReference type="RefSeq" id="WP_156126582.1">
    <property type="nucleotide sequence ID" value="NZ_JAEDAE010000013.1"/>
</dbReference>
<sequence length="184" mass="21115">MSINLFWDNSNIWLVGQQVCKMREPGYEFDFRIHVKNLFDFAVDSRTVDYAYVGGSIPPNSDPLWNYFSKLDIKVEKQERGQTSGGEIAVDESIQLQMANRILDSEAPSHMLLLTGDGSGYLNGKGFIKQLERALKHGWSIEVVSWDKGCNRHLKEFAEARGIYRSLESVYDKVTFVNNQRWAK</sequence>
<evidence type="ECO:0000313" key="2">
    <source>
        <dbReference type="Proteomes" id="UP000625631"/>
    </source>
</evidence>
<accession>A0ABS0QCL7</accession>
<dbReference type="CDD" id="cd18724">
    <property type="entry name" value="PIN_LabA-like"/>
    <property type="match status" value="1"/>
</dbReference>
<gene>
    <name evidence="1" type="ORF">I7X13_20410</name>
</gene>
<dbReference type="EMBL" id="JAEDAE010000013">
    <property type="protein sequence ID" value="MBH8560436.1"/>
    <property type="molecule type" value="Genomic_DNA"/>
</dbReference>
<protein>
    <submittedName>
        <fullName evidence="1">NYN domain-containing protein</fullName>
    </submittedName>
</protein>